<feature type="domain" description="Fumarate lyase N-terminal" evidence="14">
    <location>
        <begin position="12"/>
        <end position="308"/>
    </location>
</feature>
<evidence type="ECO:0000313" key="16">
    <source>
        <dbReference type="EMBL" id="CBL87489.1"/>
    </source>
</evidence>
<dbReference type="EMBL" id="FQ032825">
    <property type="protein sequence ID" value="CBL87489.1"/>
    <property type="molecule type" value="Genomic_DNA"/>
</dbReference>
<dbReference type="PANTHER" id="PTHR43411">
    <property type="entry name" value="ADENYLOSUCCINATE LYASE"/>
    <property type="match status" value="1"/>
</dbReference>
<evidence type="ECO:0000256" key="2">
    <source>
        <dbReference type="ARBA" id="ARBA00004734"/>
    </source>
</evidence>
<organism evidence="16">
    <name type="scientific">uncultured Flavobacteriia bacterium</name>
    <dbReference type="NCBI Taxonomy" id="212695"/>
    <lineage>
        <taxon>Bacteria</taxon>
        <taxon>Pseudomonadati</taxon>
        <taxon>Bacteroidota</taxon>
        <taxon>Flavobacteriia</taxon>
        <taxon>environmental samples</taxon>
    </lineage>
</organism>
<name>F4MMX6_9BACT</name>
<evidence type="ECO:0000259" key="15">
    <source>
        <dbReference type="Pfam" id="PF08328"/>
    </source>
</evidence>
<dbReference type="GO" id="GO:0044208">
    <property type="term" value="P:'de novo' AMP biosynthetic process"/>
    <property type="evidence" value="ECO:0007669"/>
    <property type="project" value="UniProtKB-UniPathway"/>
</dbReference>
<dbReference type="Gene3D" id="1.10.275.10">
    <property type="entry name" value="Fumarase/aspartase (N-terminal domain)"/>
    <property type="match status" value="1"/>
</dbReference>
<dbReference type="NCBIfam" id="NF006764">
    <property type="entry name" value="PRK09285.1"/>
    <property type="match status" value="1"/>
</dbReference>
<keyword evidence="6 13" id="KW-0658">Purine biosynthesis</keyword>
<accession>F4MMX6</accession>
<dbReference type="PRINTS" id="PR00149">
    <property type="entry name" value="FUMRATELYASE"/>
</dbReference>
<evidence type="ECO:0000256" key="9">
    <source>
        <dbReference type="ARBA" id="ARBA00025012"/>
    </source>
</evidence>
<dbReference type="PANTHER" id="PTHR43411:SF1">
    <property type="entry name" value="ADENYLOSUCCINATE LYASE"/>
    <property type="match status" value="1"/>
</dbReference>
<reference evidence="16" key="1">
    <citation type="submission" date="2010-05" db="EMBL/GenBank/DDBJ databases">
        <authorList>
            <person name="Genoscope - CEA"/>
        </authorList>
    </citation>
    <scope>NUCLEOTIDE SEQUENCE</scope>
</reference>
<proteinExistence type="inferred from homology"/>
<dbReference type="UniPathway" id="UPA00074">
    <property type="reaction ID" value="UER00132"/>
</dbReference>
<feature type="domain" description="Adenylosuccinate lyase PurB C-terminal" evidence="15">
    <location>
        <begin position="327"/>
        <end position="442"/>
    </location>
</feature>
<dbReference type="Gene3D" id="1.10.40.30">
    <property type="entry name" value="Fumarase/aspartase (C-terminal domain)"/>
    <property type="match status" value="1"/>
</dbReference>
<dbReference type="InterPro" id="IPR004769">
    <property type="entry name" value="Pur_lyase"/>
</dbReference>
<comment type="function">
    <text evidence="9">Catalyzes two reactions in de novo purine nucleotide biosynthesis. Catalyzes the breakdown of 5-aminoimidazole- (N-succinylocarboxamide) ribotide (SAICAR or 2-[5-amino-1-(5-phospho-beta-D-ribosyl)imidazole-4-carboxamido]succinate) to 5-aminoimidazole-4-carboxamide ribotide (AICAR or 5-amino-1-(5-phospho-beta-D-ribosyl)imidazole-4-carboxamide) and fumarate, and of adenylosuccinate (ADS or N(6)-(1,2-dicarboxyethyl)-AMP) to adenosine monophosphate (AMP) and fumarate.</text>
</comment>
<dbReference type="InterPro" id="IPR022761">
    <property type="entry name" value="Fumarate_lyase_N"/>
</dbReference>
<evidence type="ECO:0000256" key="1">
    <source>
        <dbReference type="ARBA" id="ARBA00004706"/>
    </source>
</evidence>
<dbReference type="GO" id="GO:0070626">
    <property type="term" value="F:(S)-2-(5-amino-1-(5-phospho-D-ribosyl)imidazole-4-carboxamido) succinate lyase (fumarate-forming) activity"/>
    <property type="evidence" value="ECO:0007669"/>
    <property type="project" value="RHEA"/>
</dbReference>
<evidence type="ECO:0000256" key="8">
    <source>
        <dbReference type="ARBA" id="ARBA00024477"/>
    </source>
</evidence>
<dbReference type="EC" id="4.3.2.2" evidence="4 12"/>
<comment type="pathway">
    <text evidence="2 13">Purine metabolism; AMP biosynthesis via de novo pathway; AMP from IMP: step 2/2.</text>
</comment>
<dbReference type="NCBIfam" id="TIGR00928">
    <property type="entry name" value="purB"/>
    <property type="match status" value="1"/>
</dbReference>
<dbReference type="GO" id="GO:0004018">
    <property type="term" value="F:N6-(1,2-dicarboxyethyl)AMP AMP-lyase (fumarate-forming) activity"/>
    <property type="evidence" value="ECO:0007669"/>
    <property type="project" value="UniProtKB-UniRule"/>
</dbReference>
<dbReference type="InterPro" id="IPR020557">
    <property type="entry name" value="Fumarate_lyase_CS"/>
</dbReference>
<dbReference type="GO" id="GO:0006189">
    <property type="term" value="P:'de novo' IMP biosynthetic process"/>
    <property type="evidence" value="ECO:0007669"/>
    <property type="project" value="UniProtKB-UniPathway"/>
</dbReference>
<evidence type="ECO:0000256" key="13">
    <source>
        <dbReference type="RuleBase" id="RU361172"/>
    </source>
</evidence>
<comment type="catalytic activity">
    <reaction evidence="11">
        <text>N(6)-(1,2-dicarboxyethyl)-AMP = fumarate + AMP</text>
        <dbReference type="Rhea" id="RHEA:16853"/>
        <dbReference type="ChEBI" id="CHEBI:29806"/>
        <dbReference type="ChEBI" id="CHEBI:57567"/>
        <dbReference type="ChEBI" id="CHEBI:456215"/>
        <dbReference type="EC" id="4.3.2.2"/>
    </reaction>
    <physiologicalReaction direction="left-to-right" evidence="11">
        <dbReference type="Rhea" id="RHEA:16854"/>
    </physiologicalReaction>
</comment>
<dbReference type="SUPFAM" id="SSF48557">
    <property type="entry name" value="L-aspartase-like"/>
    <property type="match status" value="1"/>
</dbReference>
<gene>
    <name evidence="16" type="primary">purB</name>
    <name evidence="16" type="ORF">S18_870_0012</name>
</gene>
<sequence>MNNIRNISPIDGRYASKTKVLQDYFSELSLIKYRVKVEIEYLIALSNLKELDFFLTENQIKELRKIYIEFDIKDAKRIKEIEKETNHDVKSVEIFIREVFEKINLNKHKEYIHFGLTSQDINNTAFPLMLKDFMFNHLFDSYNNLQYQIKEITKKWSNITIIARTHGQPASPTKLGKEFLVFHERIYNQLEILKGIKMSCKFGGATGNFNAHVVTFPKTNWIKFADNFTIKYLGLKRQKTTTQIDHYDTLSQIMHASLRINTILIDLCRDIWTYVSMDFFKQKISDKEVGSSAMPHKVNPIDFENAEGNLGISNAILNFLSEKLPISRLQRDLTDSTVIRNLGVPYAHIFIAIQSIQRGLNKLLVNENKINDDIENNWAVVAEAIQNILRRERFENPYNVLKDLTRKNEKINKEDLHNFIDSLNINDEVKKELKIITPYNYTGTA</sequence>
<keyword evidence="7 13" id="KW-0456">Lyase</keyword>
<evidence type="ECO:0000256" key="6">
    <source>
        <dbReference type="ARBA" id="ARBA00022755"/>
    </source>
</evidence>
<dbReference type="Pfam" id="PF00206">
    <property type="entry name" value="Lyase_1"/>
    <property type="match status" value="1"/>
</dbReference>
<comment type="pathway">
    <text evidence="1 13">Purine metabolism; IMP biosynthesis via de novo pathway; 5-amino-1-(5-phospho-D-ribosyl)imidazole-4-carboxamide from 5-amino-1-(5-phospho-D-ribosyl)imidazole-4-carboxylate: step 2/2.</text>
</comment>
<dbReference type="Pfam" id="PF08328">
    <property type="entry name" value="ASL_C"/>
    <property type="match status" value="1"/>
</dbReference>
<comment type="catalytic activity">
    <reaction evidence="8">
        <text>(2S)-2-[5-amino-1-(5-phospho-beta-D-ribosyl)imidazole-4-carboxamido]succinate = 5-amino-1-(5-phospho-beta-D-ribosyl)imidazole-4-carboxamide + fumarate</text>
        <dbReference type="Rhea" id="RHEA:23920"/>
        <dbReference type="ChEBI" id="CHEBI:29806"/>
        <dbReference type="ChEBI" id="CHEBI:58443"/>
        <dbReference type="ChEBI" id="CHEBI:58475"/>
        <dbReference type="EC" id="4.3.2.2"/>
    </reaction>
    <physiologicalReaction direction="left-to-right" evidence="8">
        <dbReference type="Rhea" id="RHEA:23921"/>
    </physiologicalReaction>
</comment>
<dbReference type="InterPro" id="IPR000362">
    <property type="entry name" value="Fumarate_lyase_fam"/>
</dbReference>
<protein>
    <recommendedName>
        <fullName evidence="5 12">Adenylosuccinate lyase</fullName>
        <shortName evidence="13">ASL</shortName>
        <ecNumber evidence="4 12">4.3.2.2</ecNumber>
    </recommendedName>
    <alternativeName>
        <fullName evidence="10 13">Adenylosuccinase</fullName>
    </alternativeName>
</protein>
<reference evidence="16" key="2">
    <citation type="journal article" date="2012" name="Environ. Microbiol.">
        <title>Genomic content of uncultured Bacteroidetes from contrasting oceanic provinces in the North Atlantic Ocean.</title>
        <authorList>
            <person name="Gomez-Pereira P.R."/>
            <person name="Schuler M."/>
            <person name="Fuchs B.M."/>
            <person name="Bennke C."/>
            <person name="Teeling H."/>
            <person name="Waldmann J."/>
            <person name="Richter M."/>
            <person name="Barbe V."/>
            <person name="Bataille E."/>
            <person name="Glockner F.O."/>
            <person name="Amann R."/>
        </authorList>
    </citation>
    <scope>NUCLEOTIDE SEQUENCE</scope>
</reference>
<dbReference type="InterPro" id="IPR047136">
    <property type="entry name" value="PurB_bact"/>
</dbReference>
<dbReference type="UniPathway" id="UPA00075">
    <property type="reaction ID" value="UER00336"/>
</dbReference>
<evidence type="ECO:0000256" key="5">
    <source>
        <dbReference type="ARBA" id="ARBA00017058"/>
    </source>
</evidence>
<dbReference type="PROSITE" id="PS00163">
    <property type="entry name" value="FUMARATE_LYASES"/>
    <property type="match status" value="1"/>
</dbReference>
<evidence type="ECO:0000256" key="7">
    <source>
        <dbReference type="ARBA" id="ARBA00023239"/>
    </source>
</evidence>
<dbReference type="InterPro" id="IPR008948">
    <property type="entry name" value="L-Aspartase-like"/>
</dbReference>
<evidence type="ECO:0000256" key="11">
    <source>
        <dbReference type="ARBA" id="ARBA00049115"/>
    </source>
</evidence>
<dbReference type="InterPro" id="IPR013539">
    <property type="entry name" value="PurB_C"/>
</dbReference>
<evidence type="ECO:0000256" key="4">
    <source>
        <dbReference type="ARBA" id="ARBA00012339"/>
    </source>
</evidence>
<evidence type="ECO:0000256" key="12">
    <source>
        <dbReference type="NCBIfam" id="TIGR00928"/>
    </source>
</evidence>
<dbReference type="AlphaFoldDB" id="F4MMX6"/>
<dbReference type="Gene3D" id="1.20.200.10">
    <property type="entry name" value="Fumarase/aspartase (Central domain)"/>
    <property type="match status" value="1"/>
</dbReference>
<evidence type="ECO:0000256" key="3">
    <source>
        <dbReference type="ARBA" id="ARBA00008273"/>
    </source>
</evidence>
<evidence type="ECO:0000259" key="14">
    <source>
        <dbReference type="Pfam" id="PF00206"/>
    </source>
</evidence>
<comment type="similarity">
    <text evidence="3 13">Belongs to the lyase 1 family. Adenylosuccinate lyase subfamily.</text>
</comment>
<evidence type="ECO:0000256" key="10">
    <source>
        <dbReference type="ARBA" id="ARBA00030717"/>
    </source>
</evidence>
<dbReference type="InterPro" id="IPR024083">
    <property type="entry name" value="Fumarase/histidase_N"/>
</dbReference>